<dbReference type="InterPro" id="IPR031167">
    <property type="entry name" value="G_OBG"/>
</dbReference>
<dbReference type="PRINTS" id="PR00326">
    <property type="entry name" value="GTP1OBG"/>
</dbReference>
<dbReference type="SUPFAM" id="SSF81271">
    <property type="entry name" value="TGS-like"/>
    <property type="match status" value="1"/>
</dbReference>
<dbReference type="InterPro" id="IPR012675">
    <property type="entry name" value="Beta-grasp_dom_sf"/>
</dbReference>
<dbReference type="InterPro" id="IPR006073">
    <property type="entry name" value="GTP-bd"/>
</dbReference>
<evidence type="ECO:0000313" key="10">
    <source>
        <dbReference type="EMBL" id="HDX33262.1"/>
    </source>
</evidence>
<comment type="cofactor">
    <cofactor evidence="1">
        <name>Mg(2+)</name>
        <dbReference type="ChEBI" id="CHEBI:18420"/>
    </cofactor>
</comment>
<evidence type="ECO:0000259" key="8">
    <source>
        <dbReference type="PROSITE" id="PS51710"/>
    </source>
</evidence>
<feature type="coiled-coil region" evidence="7">
    <location>
        <begin position="131"/>
        <end position="158"/>
    </location>
</feature>
<comment type="caution">
    <text evidence="10">The sequence shown here is derived from an EMBL/GenBank/DDBJ whole genome shotgun (WGS) entry which is preliminary data.</text>
</comment>
<dbReference type="InterPro" id="IPR023192">
    <property type="entry name" value="TGS-like_dom_sf"/>
</dbReference>
<dbReference type="Pfam" id="PF01926">
    <property type="entry name" value="MMR_HSR1"/>
    <property type="match status" value="1"/>
</dbReference>
<keyword evidence="7" id="KW-0175">Coiled coil</keyword>
<dbReference type="InterPro" id="IPR012676">
    <property type="entry name" value="TGS-like"/>
</dbReference>
<evidence type="ECO:0000256" key="2">
    <source>
        <dbReference type="ARBA" id="ARBA00022723"/>
    </source>
</evidence>
<feature type="domain" description="TGS" evidence="9">
    <location>
        <begin position="281"/>
        <end position="364"/>
    </location>
</feature>
<dbReference type="PIRSF" id="PIRSF006641">
    <property type="entry name" value="CHP00092"/>
    <property type="match status" value="1"/>
</dbReference>
<keyword evidence="3 6" id="KW-0547">Nucleotide-binding</keyword>
<dbReference type="PROSITE" id="PS51880">
    <property type="entry name" value="TGS"/>
    <property type="match status" value="1"/>
</dbReference>
<dbReference type="GO" id="GO:0043023">
    <property type="term" value="F:ribosomal large subunit binding"/>
    <property type="evidence" value="ECO:0007669"/>
    <property type="project" value="UniProtKB-UniRule"/>
</dbReference>
<proteinExistence type="inferred from homology"/>
<dbReference type="GO" id="GO:0005525">
    <property type="term" value="F:GTP binding"/>
    <property type="evidence" value="ECO:0007669"/>
    <property type="project" value="InterPro"/>
</dbReference>
<dbReference type="GO" id="GO:0005737">
    <property type="term" value="C:cytoplasm"/>
    <property type="evidence" value="ECO:0007669"/>
    <property type="project" value="TreeGrafter"/>
</dbReference>
<dbReference type="InterPro" id="IPR004095">
    <property type="entry name" value="TGS"/>
</dbReference>
<comment type="similarity">
    <text evidence="6">Belongs to the TRAFAC class OBG-HflX-like GTPase superfamily. OBG GTPase family. YchF/OLA1 subfamily.</text>
</comment>
<dbReference type="GO" id="GO:0005524">
    <property type="term" value="F:ATP binding"/>
    <property type="evidence" value="ECO:0007669"/>
    <property type="project" value="UniProtKB-UniRule"/>
</dbReference>
<dbReference type="InterPro" id="IPR013029">
    <property type="entry name" value="YchF_C"/>
</dbReference>
<dbReference type="PANTHER" id="PTHR23305">
    <property type="entry name" value="OBG GTPASE FAMILY"/>
    <property type="match status" value="1"/>
</dbReference>
<dbReference type="Gene3D" id="3.10.20.30">
    <property type="match status" value="1"/>
</dbReference>
<dbReference type="NCBIfam" id="TIGR00092">
    <property type="entry name" value="redox-regulated ATPase YchF"/>
    <property type="match status" value="1"/>
</dbReference>
<dbReference type="HAMAP" id="MF_00944">
    <property type="entry name" value="YchF_OLA1_ATPase"/>
    <property type="match status" value="1"/>
</dbReference>
<dbReference type="Gene3D" id="1.10.150.300">
    <property type="entry name" value="TGS-like domain"/>
    <property type="match status" value="1"/>
</dbReference>
<dbReference type="InterPro" id="IPR004396">
    <property type="entry name" value="ATPase_YchF/OLA1"/>
</dbReference>
<evidence type="ECO:0000256" key="3">
    <source>
        <dbReference type="ARBA" id="ARBA00022741"/>
    </source>
</evidence>
<organism evidence="10">
    <name type="scientific">Caldilinea aerophila</name>
    <dbReference type="NCBI Taxonomy" id="133453"/>
    <lineage>
        <taxon>Bacteria</taxon>
        <taxon>Bacillati</taxon>
        <taxon>Chloroflexota</taxon>
        <taxon>Caldilineae</taxon>
        <taxon>Caldilineales</taxon>
        <taxon>Caldilineaceae</taxon>
        <taxon>Caldilinea</taxon>
    </lineage>
</organism>
<dbReference type="GO" id="GO:0046872">
    <property type="term" value="F:metal ion binding"/>
    <property type="evidence" value="ECO:0007669"/>
    <property type="project" value="UniProtKB-KW"/>
</dbReference>
<name>A0A7C1JMY8_9CHLR</name>
<dbReference type="Gene3D" id="3.40.50.300">
    <property type="entry name" value="P-loop containing nucleotide triphosphate hydrolases"/>
    <property type="match status" value="1"/>
</dbReference>
<dbReference type="PROSITE" id="PS51710">
    <property type="entry name" value="G_OBG"/>
    <property type="match status" value="1"/>
</dbReference>
<dbReference type="AlphaFoldDB" id="A0A7C1JMY8"/>
<accession>A0A7C1JMY8</accession>
<dbReference type="CDD" id="cd04867">
    <property type="entry name" value="TGS_YchF_OLA1"/>
    <property type="match status" value="1"/>
</dbReference>
<protein>
    <recommendedName>
        <fullName evidence="6">Ribosome-binding ATPase YchF</fullName>
    </recommendedName>
</protein>
<keyword evidence="2" id="KW-0479">Metal-binding</keyword>
<gene>
    <name evidence="6 10" type="primary">ychF</name>
    <name evidence="10" type="ORF">ENQ20_17500</name>
</gene>
<comment type="function">
    <text evidence="6">ATPase that binds to both the 70S ribosome and the 50S ribosomal subunit in a nucleotide-independent manner.</text>
</comment>
<dbReference type="SUPFAM" id="SSF52540">
    <property type="entry name" value="P-loop containing nucleoside triphosphate hydrolases"/>
    <property type="match status" value="1"/>
</dbReference>
<dbReference type="InterPro" id="IPR041706">
    <property type="entry name" value="YchF_N"/>
</dbReference>
<dbReference type="FunFam" id="3.10.20.30:FF:000001">
    <property type="entry name" value="Ribosome-binding ATPase YchF"/>
    <property type="match status" value="1"/>
</dbReference>
<dbReference type="GO" id="GO:0016887">
    <property type="term" value="F:ATP hydrolysis activity"/>
    <property type="evidence" value="ECO:0007669"/>
    <property type="project" value="UniProtKB-UniRule"/>
</dbReference>
<sequence>MALSIGIVGLPNVGKSTTFNALTKTQNAEAANYPFCTIEPNKAIVPVPDPRLDRLAELVKPERVIHATVEFIDIAGLVKGASRGEGLGNQFLANIRETAAIVHVVRCFDDDNVVHVSAKPDPRSDIEVINTELMLADLQQLERKLERLAREVKGDKRLVAVQEVALALKEQLERGIPVSAYPDPENEAYKALLKEMRFLTGKKVIYVANVDEDHLLEDNDYVKTVREIAEAHNAEFVKLCAKLEQDMAGLSDEERREYLEALGVHETGLEQVIRKGYHALGLISFFTAGPKEVRAWTVRRGAKAPEAAGVIHTDFERGFIRAEVIPYETYIRLGGEAAAKAAGEMRIEGREYVVQDGDVIHFRFNV</sequence>
<dbReference type="CDD" id="cd01900">
    <property type="entry name" value="YchF"/>
    <property type="match status" value="1"/>
</dbReference>
<evidence type="ECO:0000256" key="7">
    <source>
        <dbReference type="SAM" id="Coils"/>
    </source>
</evidence>
<dbReference type="Pfam" id="PF06071">
    <property type="entry name" value="YchF-GTPase_C"/>
    <property type="match status" value="1"/>
</dbReference>
<evidence type="ECO:0000256" key="4">
    <source>
        <dbReference type="ARBA" id="ARBA00022840"/>
    </source>
</evidence>
<feature type="binding site" evidence="6">
    <location>
        <begin position="12"/>
        <end position="17"/>
    </location>
    <ligand>
        <name>ATP</name>
        <dbReference type="ChEBI" id="CHEBI:30616"/>
    </ligand>
</feature>
<keyword evidence="5" id="KW-0460">Magnesium</keyword>
<dbReference type="EMBL" id="DSMG01000182">
    <property type="protein sequence ID" value="HDX33262.1"/>
    <property type="molecule type" value="Genomic_DNA"/>
</dbReference>
<evidence type="ECO:0000256" key="6">
    <source>
        <dbReference type="HAMAP-Rule" id="MF_00944"/>
    </source>
</evidence>
<evidence type="ECO:0000259" key="9">
    <source>
        <dbReference type="PROSITE" id="PS51880"/>
    </source>
</evidence>
<dbReference type="InterPro" id="IPR027417">
    <property type="entry name" value="P-loop_NTPase"/>
</dbReference>
<dbReference type="PANTHER" id="PTHR23305:SF18">
    <property type="entry name" value="OBG-TYPE G DOMAIN-CONTAINING PROTEIN"/>
    <property type="match status" value="1"/>
</dbReference>
<evidence type="ECO:0000256" key="5">
    <source>
        <dbReference type="ARBA" id="ARBA00022842"/>
    </source>
</evidence>
<reference evidence="10" key="1">
    <citation type="journal article" date="2020" name="mSystems">
        <title>Genome- and Community-Level Interaction Insights into Carbon Utilization and Element Cycling Functions of Hydrothermarchaeota in Hydrothermal Sediment.</title>
        <authorList>
            <person name="Zhou Z."/>
            <person name="Liu Y."/>
            <person name="Xu W."/>
            <person name="Pan J."/>
            <person name="Luo Z.H."/>
            <person name="Li M."/>
        </authorList>
    </citation>
    <scope>NUCLEOTIDE SEQUENCE [LARGE SCALE GENOMIC DNA]</scope>
    <source>
        <strain evidence="10">SpSt-289</strain>
    </source>
</reference>
<feature type="domain" description="OBG-type G" evidence="8">
    <location>
        <begin position="3"/>
        <end position="259"/>
    </location>
</feature>
<keyword evidence="4 6" id="KW-0067">ATP-binding</keyword>
<evidence type="ECO:0000256" key="1">
    <source>
        <dbReference type="ARBA" id="ARBA00001946"/>
    </source>
</evidence>